<evidence type="ECO:0008006" key="3">
    <source>
        <dbReference type="Google" id="ProtNLM"/>
    </source>
</evidence>
<protein>
    <recommendedName>
        <fullName evidence="3">Follicular epithelium yolk protein subunit</fullName>
    </recommendedName>
</protein>
<dbReference type="SUPFAM" id="SSF56973">
    <property type="entry name" value="Aerolisin/ETX pore-forming domain"/>
    <property type="match status" value="1"/>
</dbReference>
<evidence type="ECO:0000313" key="1">
    <source>
        <dbReference type="EMBL" id="KGA36286.1"/>
    </source>
</evidence>
<dbReference type="EMBL" id="JQOD01000001">
    <property type="protein sequence ID" value="KGA36286.1"/>
    <property type="molecule type" value="Genomic_DNA"/>
</dbReference>
<gene>
    <name evidence="1" type="ORF">KU74_07420</name>
</gene>
<dbReference type="OrthoDB" id="3668814at2"/>
<proteinExistence type="predicted"/>
<dbReference type="Proteomes" id="UP000029435">
    <property type="component" value="Unassembled WGS sequence"/>
</dbReference>
<organism evidence="1 2">
    <name type="scientific">Pectobacterium brasiliense</name>
    <dbReference type="NCBI Taxonomy" id="180957"/>
    <lineage>
        <taxon>Bacteria</taxon>
        <taxon>Pseudomonadati</taxon>
        <taxon>Pseudomonadota</taxon>
        <taxon>Gammaproteobacteria</taxon>
        <taxon>Enterobacterales</taxon>
        <taxon>Pectobacteriaceae</taxon>
        <taxon>Pectobacterium</taxon>
    </lineage>
</organism>
<sequence>MTMSINVIIQENIENSVVNGSGITSGIITDVERRTFNLEDTQLKRACGLLVGKEPTDAFLRSPTPWNDLFVTYNWAQTQRNTSVRTARFVGHNAVPVLVSEKELVNNSSIGATFNANLSTTVSNTVSSSWSSSHSISVGQEIEYKILGIGGSTSFDYTHEWGIGGEQSQTIELSTGAGVEVYLEPGQAVSAQMVASRGNAQIAIEYLSYLTGGAAMNHYPRYDGHHFRWRAISRIMDVGGISNQVITREDLNISVYSSARLELIDIKTKKLLRTYYLGDILSVGEANAQDD</sequence>
<reference evidence="1 2" key="1">
    <citation type="submission" date="2014-08" db="EMBL/GenBank/DDBJ databases">
        <title>Genome sequences of NCPPB Pectobacterium isolates.</title>
        <authorList>
            <person name="Glover R.H."/>
            <person name="Sapp M."/>
            <person name="Elphinstone J."/>
        </authorList>
    </citation>
    <scope>NUCLEOTIDE SEQUENCE [LARGE SCALE GENOMIC DNA]</scope>
    <source>
        <strain evidence="1 2">LMG 21372</strain>
    </source>
</reference>
<evidence type="ECO:0000313" key="2">
    <source>
        <dbReference type="Proteomes" id="UP000029435"/>
    </source>
</evidence>
<dbReference type="AlphaFoldDB" id="A0A0M2F7M1"/>
<dbReference type="RefSeq" id="WP_039313295.1">
    <property type="nucleotide sequence ID" value="NZ_JQOD01000001.1"/>
</dbReference>
<comment type="caution">
    <text evidence="1">The sequence shown here is derived from an EMBL/GenBank/DDBJ whole genome shotgun (WGS) entry which is preliminary data.</text>
</comment>
<accession>A0A0M2F7M1</accession>
<dbReference type="CDD" id="cd20235">
    <property type="entry name" value="PFM_spherulin-2a-like"/>
    <property type="match status" value="1"/>
</dbReference>
<name>A0A0M2F7M1_9GAMM</name>
<dbReference type="Gene3D" id="2.170.15.10">
    <property type="entry name" value="Proaerolysin, chain A, domain 3"/>
    <property type="match status" value="1"/>
</dbReference>